<proteinExistence type="predicted"/>
<dbReference type="EMBL" id="CANHGI010000004">
    <property type="protein sequence ID" value="CAI5447278.1"/>
    <property type="molecule type" value="Genomic_DNA"/>
</dbReference>
<keyword evidence="5" id="KW-1185">Reference proteome</keyword>
<evidence type="ECO:0000313" key="5">
    <source>
        <dbReference type="Proteomes" id="UP001152747"/>
    </source>
</evidence>
<dbReference type="PANTHER" id="PTHR21593">
    <property type="entry name" value="PRION-LIKE- Q/N-RICH -DOMAIN-BEARING PROTEIN PROTEIN"/>
    <property type="match status" value="1"/>
</dbReference>
<dbReference type="Proteomes" id="UP001152747">
    <property type="component" value="Unassembled WGS sequence"/>
</dbReference>
<feature type="region of interest" description="Disordered" evidence="1">
    <location>
        <begin position="342"/>
        <end position="364"/>
    </location>
</feature>
<feature type="compositionally biased region" description="Basic residues" evidence="1">
    <location>
        <begin position="342"/>
        <end position="355"/>
    </location>
</feature>
<organism evidence="4 5">
    <name type="scientific">Caenorhabditis angaria</name>
    <dbReference type="NCBI Taxonomy" id="860376"/>
    <lineage>
        <taxon>Eukaryota</taxon>
        <taxon>Metazoa</taxon>
        <taxon>Ecdysozoa</taxon>
        <taxon>Nematoda</taxon>
        <taxon>Chromadorea</taxon>
        <taxon>Rhabditida</taxon>
        <taxon>Rhabditina</taxon>
        <taxon>Rhabditomorpha</taxon>
        <taxon>Rhabditoidea</taxon>
        <taxon>Rhabditidae</taxon>
        <taxon>Peloderinae</taxon>
        <taxon>Caenorhabditis</taxon>
    </lineage>
</organism>
<evidence type="ECO:0000256" key="2">
    <source>
        <dbReference type="SAM" id="SignalP"/>
    </source>
</evidence>
<dbReference type="InterPro" id="IPR003677">
    <property type="entry name" value="ANIS5_cation-bd"/>
</dbReference>
<feature type="domain" description="SXP/RAL-2 family protein Ani s 5-like cation-binding" evidence="3">
    <location>
        <begin position="146"/>
        <end position="250"/>
    </location>
</feature>
<dbReference type="OrthoDB" id="5841932at2759"/>
<evidence type="ECO:0000259" key="3">
    <source>
        <dbReference type="Pfam" id="PF02520"/>
    </source>
</evidence>
<feature type="signal peptide" evidence="2">
    <location>
        <begin position="1"/>
        <end position="21"/>
    </location>
</feature>
<gene>
    <name evidence="4" type="ORF">CAMP_LOCUS9915</name>
</gene>
<sequence>MRATFSVAILAVFLVSQQVNAGFLDKVSNFLSGSSSSTVAPDSLLGKLQNSSFGQAVANGIETYNDYKNSSSGSGSSNLLSAAQNSSFGIAIANYLGGNNTINLGNSSFGDLVMNGINTFMNGNSTQGQMFLANHIPFLANASANATAAFTALLPQMSNLSVADYEVAMSNWAATWNLTDVYNAHVAQMENKTAQAESNASRIVLSLDLVLSNIKSIQNNKNQTMVQMINATANYMSTLDDDTRAIIFILYRSVLPPALQQAGTCAVSGGFSNLMQKAGNFFSGASSNGNSTATMFGLNANMFQNFFNRNNATIPDFSIGVQNALSDTADVEVAVVEVTTKKTKTTKKKTTKKQKTTTAAPSRK</sequence>
<feature type="chain" id="PRO_5040363840" description="SXP/RAL-2 family protein Ani s 5-like cation-binding domain-containing protein" evidence="2">
    <location>
        <begin position="22"/>
        <end position="364"/>
    </location>
</feature>
<keyword evidence="2" id="KW-0732">Signal</keyword>
<protein>
    <recommendedName>
        <fullName evidence="3">SXP/RAL-2 family protein Ani s 5-like cation-binding domain-containing protein</fullName>
    </recommendedName>
</protein>
<comment type="caution">
    <text evidence="4">The sequence shown here is derived from an EMBL/GenBank/DDBJ whole genome shotgun (WGS) entry which is preliminary data.</text>
</comment>
<evidence type="ECO:0000313" key="4">
    <source>
        <dbReference type="EMBL" id="CAI5447278.1"/>
    </source>
</evidence>
<dbReference type="PANTHER" id="PTHR21593:SF36">
    <property type="entry name" value="DUF148 DOMAIN-CONTAINING PROTEIN-RELATED"/>
    <property type="match status" value="1"/>
</dbReference>
<accession>A0A9P1N298</accession>
<dbReference type="AlphaFoldDB" id="A0A9P1N298"/>
<evidence type="ECO:0000256" key="1">
    <source>
        <dbReference type="SAM" id="MobiDB-lite"/>
    </source>
</evidence>
<name>A0A9P1N298_9PELO</name>
<dbReference type="InterPro" id="IPR052823">
    <property type="entry name" value="SXP/RAL-2_related"/>
</dbReference>
<reference evidence="4" key="1">
    <citation type="submission" date="2022-11" db="EMBL/GenBank/DDBJ databases">
        <authorList>
            <person name="Kikuchi T."/>
        </authorList>
    </citation>
    <scope>NUCLEOTIDE SEQUENCE</scope>
    <source>
        <strain evidence="4">PS1010</strain>
    </source>
</reference>
<dbReference type="Pfam" id="PF02520">
    <property type="entry name" value="ANIS5_cation-bd"/>
    <property type="match status" value="1"/>
</dbReference>